<dbReference type="GO" id="GO:0005524">
    <property type="term" value="F:ATP binding"/>
    <property type="evidence" value="ECO:0007669"/>
    <property type="project" value="UniProtKB-UniRule"/>
</dbReference>
<dbReference type="Gene3D" id="3.30.200.20">
    <property type="entry name" value="Phosphorylase Kinase, domain 1"/>
    <property type="match status" value="1"/>
</dbReference>
<dbReference type="SUPFAM" id="SSF56112">
    <property type="entry name" value="Protein kinase-like (PK-like)"/>
    <property type="match status" value="1"/>
</dbReference>
<feature type="region of interest" description="Disordered" evidence="8">
    <location>
        <begin position="269"/>
        <end position="315"/>
    </location>
</feature>
<dbReference type="Proteomes" id="UP000002484">
    <property type="component" value="Chromosome"/>
</dbReference>
<dbReference type="RefSeq" id="WP_013427483.1">
    <property type="nucleotide sequence ID" value="NC_014666.1"/>
</dbReference>
<dbReference type="PROSITE" id="PS00107">
    <property type="entry name" value="PROTEIN_KINASE_ATP"/>
    <property type="match status" value="1"/>
</dbReference>
<feature type="compositionally biased region" description="Low complexity" evidence="8">
    <location>
        <begin position="294"/>
        <end position="306"/>
    </location>
</feature>
<dbReference type="HOGENOM" id="CLU_000288_63_44_11"/>
<proteinExistence type="predicted"/>
<dbReference type="EC" id="2.7.11.1" evidence="1"/>
<dbReference type="Pfam" id="PF00069">
    <property type="entry name" value="Pkinase"/>
    <property type="match status" value="1"/>
</dbReference>
<dbReference type="OrthoDB" id="9762169at2"/>
<dbReference type="CDD" id="cd14014">
    <property type="entry name" value="STKc_PknB_like"/>
    <property type="match status" value="1"/>
</dbReference>
<name>E3J5Y9_PSEI1</name>
<sequence length="467" mass="50341">MENETIRYLNGERYRLLEPLGSGGFGTVWKALDQRLRVDVAIKELAVPGGVDDPTFAERVARAEREARNVVKLRDHPHVVSVHDVLTERGRPWIVMQLVSGRSLAQILREDGPLPEADVARIAVEVIDALAAAHALGITHRDVKPANIMLTPEGRAVLVDFGIAVQESDTNITHGVIGTLAYTAPERFDGERGTPASDAFSLGATLYHVVEGSSPFARAEQQATLHAVLSENPPLAQRAPGLAPVLAGLLAKDPADRLTLMAARERILRLSPGSATTPRPAEGTPAPLPPTRPEQPTAARPAARPTRPTPAPAPRPDKIQFRFHFPVAFFLFSLTLLGIGIYFCTRAPATPRSSGDIFSILVASIGTPLGAIFFLATVLPSGRLTLDSKGITTEMRGIRPTVNVRWADVLTIRIDQGVLGLTARGNGKRSPTTVTVCQLDRLVDTTPAQIEEALRLFAGAAWTRGRR</sequence>
<keyword evidence="12" id="KW-1185">Reference proteome</keyword>
<dbReference type="InterPro" id="IPR008271">
    <property type="entry name" value="Ser/Thr_kinase_AS"/>
</dbReference>
<feature type="domain" description="Protein kinase" evidence="10">
    <location>
        <begin position="14"/>
        <end position="268"/>
    </location>
</feature>
<evidence type="ECO:0000313" key="12">
    <source>
        <dbReference type="Proteomes" id="UP000002484"/>
    </source>
</evidence>
<dbReference type="PANTHER" id="PTHR43289:SF6">
    <property type="entry name" value="SERINE_THREONINE-PROTEIN KINASE NEKL-3"/>
    <property type="match status" value="1"/>
</dbReference>
<dbReference type="AlphaFoldDB" id="E3J5Y9"/>
<dbReference type="KEGG" id="fri:FraEuI1c_6387"/>
<evidence type="ECO:0000256" key="4">
    <source>
        <dbReference type="ARBA" id="ARBA00022741"/>
    </source>
</evidence>
<accession>E3J5Y9</accession>
<organism evidence="11 12">
    <name type="scientific">Pseudofrankia inefficax (strain DSM 45817 / CECT 9037 / DDB 130130 / EuI1c)</name>
    <name type="common">Frankia inefficax</name>
    <dbReference type="NCBI Taxonomy" id="298654"/>
    <lineage>
        <taxon>Bacteria</taxon>
        <taxon>Bacillati</taxon>
        <taxon>Actinomycetota</taxon>
        <taxon>Actinomycetes</taxon>
        <taxon>Frankiales</taxon>
        <taxon>Frankiaceae</taxon>
        <taxon>Pseudofrankia</taxon>
    </lineage>
</organism>
<keyword evidence="4 7" id="KW-0547">Nucleotide-binding</keyword>
<dbReference type="InParanoid" id="E3J5Y9"/>
<dbReference type="SMART" id="SM00220">
    <property type="entry name" value="S_TKc"/>
    <property type="match status" value="1"/>
</dbReference>
<evidence type="ECO:0000256" key="8">
    <source>
        <dbReference type="SAM" id="MobiDB-lite"/>
    </source>
</evidence>
<keyword evidence="2 11" id="KW-0723">Serine/threonine-protein kinase</keyword>
<dbReference type="PANTHER" id="PTHR43289">
    <property type="entry name" value="MITOGEN-ACTIVATED PROTEIN KINASE KINASE KINASE 20-RELATED"/>
    <property type="match status" value="1"/>
</dbReference>
<keyword evidence="9" id="KW-0812">Transmembrane</keyword>
<dbReference type="GO" id="GO:0004674">
    <property type="term" value="F:protein serine/threonine kinase activity"/>
    <property type="evidence" value="ECO:0007669"/>
    <property type="project" value="UniProtKB-KW"/>
</dbReference>
<evidence type="ECO:0000256" key="3">
    <source>
        <dbReference type="ARBA" id="ARBA00022679"/>
    </source>
</evidence>
<dbReference type="InterPro" id="IPR000719">
    <property type="entry name" value="Prot_kinase_dom"/>
</dbReference>
<keyword evidence="3" id="KW-0808">Transferase</keyword>
<feature type="transmembrane region" description="Helical" evidence="9">
    <location>
        <begin position="323"/>
        <end position="345"/>
    </location>
</feature>
<evidence type="ECO:0000256" key="6">
    <source>
        <dbReference type="ARBA" id="ARBA00022840"/>
    </source>
</evidence>
<dbReference type="PROSITE" id="PS00108">
    <property type="entry name" value="PROTEIN_KINASE_ST"/>
    <property type="match status" value="1"/>
</dbReference>
<evidence type="ECO:0000256" key="2">
    <source>
        <dbReference type="ARBA" id="ARBA00022527"/>
    </source>
</evidence>
<evidence type="ECO:0000256" key="9">
    <source>
        <dbReference type="SAM" id="Phobius"/>
    </source>
</evidence>
<dbReference type="InterPro" id="IPR011009">
    <property type="entry name" value="Kinase-like_dom_sf"/>
</dbReference>
<gene>
    <name evidence="11" type="ordered locus">FraEuI1c_6387</name>
</gene>
<dbReference type="eggNOG" id="COG0515">
    <property type="taxonomic scope" value="Bacteria"/>
</dbReference>
<keyword evidence="6 7" id="KW-0067">ATP-binding</keyword>
<reference evidence="11 12" key="1">
    <citation type="submission" date="2010-10" db="EMBL/GenBank/DDBJ databases">
        <title>Complete sequence of Frankia sp. EuI1c.</title>
        <authorList>
            <consortium name="US DOE Joint Genome Institute"/>
            <person name="Lucas S."/>
            <person name="Copeland A."/>
            <person name="Lapidus A."/>
            <person name="Cheng J.-F."/>
            <person name="Bruce D."/>
            <person name="Goodwin L."/>
            <person name="Pitluck S."/>
            <person name="Chertkov O."/>
            <person name="Detter J.C."/>
            <person name="Han C."/>
            <person name="Tapia R."/>
            <person name="Land M."/>
            <person name="Hauser L."/>
            <person name="Jeffries C."/>
            <person name="Kyrpides N."/>
            <person name="Ivanova N."/>
            <person name="Mikhailova N."/>
            <person name="Beauchemin N."/>
            <person name="Sen A."/>
            <person name="Sur S.A."/>
            <person name="Gtari M."/>
            <person name="Wall L."/>
            <person name="Tisa L."/>
            <person name="Woyke T."/>
        </authorList>
    </citation>
    <scope>NUCLEOTIDE SEQUENCE [LARGE SCALE GENOMIC DNA]</scope>
    <source>
        <strain evidence="12">DSM 45817 / CECT 9037 / EuI1c</strain>
    </source>
</reference>
<dbReference type="InterPro" id="IPR017441">
    <property type="entry name" value="Protein_kinase_ATP_BS"/>
</dbReference>
<keyword evidence="5 11" id="KW-0418">Kinase</keyword>
<dbReference type="PROSITE" id="PS50011">
    <property type="entry name" value="PROTEIN_KINASE_DOM"/>
    <property type="match status" value="1"/>
</dbReference>
<evidence type="ECO:0000313" key="11">
    <source>
        <dbReference type="EMBL" id="ADP84370.1"/>
    </source>
</evidence>
<keyword evidence="9" id="KW-0472">Membrane</keyword>
<evidence type="ECO:0000256" key="1">
    <source>
        <dbReference type="ARBA" id="ARBA00012513"/>
    </source>
</evidence>
<feature type="binding site" evidence="7">
    <location>
        <position position="43"/>
    </location>
    <ligand>
        <name>ATP</name>
        <dbReference type="ChEBI" id="CHEBI:30616"/>
    </ligand>
</feature>
<keyword evidence="9" id="KW-1133">Transmembrane helix</keyword>
<evidence type="ECO:0000259" key="10">
    <source>
        <dbReference type="PROSITE" id="PS50011"/>
    </source>
</evidence>
<evidence type="ECO:0000256" key="5">
    <source>
        <dbReference type="ARBA" id="ARBA00022777"/>
    </source>
</evidence>
<evidence type="ECO:0000256" key="7">
    <source>
        <dbReference type="PROSITE-ProRule" id="PRU10141"/>
    </source>
</evidence>
<dbReference type="STRING" id="298654.FraEuI1c_6387"/>
<dbReference type="EMBL" id="CP002299">
    <property type="protein sequence ID" value="ADP84370.1"/>
    <property type="molecule type" value="Genomic_DNA"/>
</dbReference>
<dbReference type="Gene3D" id="1.10.510.10">
    <property type="entry name" value="Transferase(Phosphotransferase) domain 1"/>
    <property type="match status" value="1"/>
</dbReference>
<protein>
    <recommendedName>
        <fullName evidence="1">non-specific serine/threonine protein kinase</fullName>
        <ecNumber evidence="1">2.7.11.1</ecNumber>
    </recommendedName>
</protein>
<feature type="transmembrane region" description="Helical" evidence="9">
    <location>
        <begin position="357"/>
        <end position="379"/>
    </location>
</feature>